<accession>I8TQD6</accession>
<dbReference type="CDD" id="cd11614">
    <property type="entry name" value="SAF_CpaB_FlgA_like"/>
    <property type="match status" value="1"/>
</dbReference>
<evidence type="ECO:0000313" key="4">
    <source>
        <dbReference type="Proteomes" id="UP000005361"/>
    </source>
</evidence>
<feature type="transmembrane region" description="Helical" evidence="1">
    <location>
        <begin position="20"/>
        <end position="38"/>
    </location>
</feature>
<dbReference type="InterPro" id="IPR017592">
    <property type="entry name" value="Pilus_assmbl_Flp-typ_CpaB"/>
</dbReference>
<dbReference type="HOGENOM" id="CLU_057068_3_1_9"/>
<sequence length="293" mass="32179">MNLSELPKSVMEKMTPKQLILLAFAASFLVALLLYFYLSGLEDHQQKKAQVFTDVVIAVKDIPERSVIQEEMLKTVQMPTELIQPDAVMELKSAVGKTTKIKILQGDSVTAKKLFTDTGMEGFIGSIPYDKRAISISITDTTGISGFAKPGDYVDVMLITDKTHKNTISGEMILQSILLLAINKSSDIVDDKKEAKKEQMSTATLAVSPEDAVQLAVAQSQGTIYLVLRPFKPKDSFILQTEVLAHQYGQATAEPAPDRPVQAPLPQEMPVMKIPSYSIPVIRGNVVNTVEVR</sequence>
<reference evidence="4" key="2">
    <citation type="submission" date="2015-02" db="EMBL/GenBank/DDBJ databases">
        <title>Complete Genome Sequence of Pelosinus fermentans JBW45.</title>
        <authorList>
            <person name="De Leon K.B."/>
            <person name="Utturkar S.M."/>
            <person name="Camilleri L.B."/>
            <person name="Arkin A.P."/>
            <person name="Fields M.W."/>
            <person name="Brown S.D."/>
            <person name="Wall J.D."/>
        </authorList>
    </citation>
    <scope>NUCLEOTIDE SEQUENCE [LARGE SCALE GENOMIC DNA]</scope>
    <source>
        <strain evidence="4">JBW45</strain>
    </source>
</reference>
<name>I8TQD6_9FIRM</name>
<keyword evidence="1" id="KW-0812">Transmembrane</keyword>
<evidence type="ECO:0000256" key="1">
    <source>
        <dbReference type="SAM" id="Phobius"/>
    </source>
</evidence>
<protein>
    <submittedName>
        <fullName evidence="3">Flp pilus assembly protein CpaB</fullName>
    </submittedName>
</protein>
<dbReference type="Proteomes" id="UP000005361">
    <property type="component" value="Chromosome"/>
</dbReference>
<evidence type="ECO:0000313" key="3">
    <source>
        <dbReference type="EMBL" id="AJQ26827.1"/>
    </source>
</evidence>
<dbReference type="SMART" id="SM00858">
    <property type="entry name" value="SAF"/>
    <property type="match status" value="1"/>
</dbReference>
<dbReference type="RefSeq" id="WP_007959542.1">
    <property type="nucleotide sequence ID" value="NZ_CP010978.1"/>
</dbReference>
<dbReference type="NCBIfam" id="TIGR03177">
    <property type="entry name" value="pilus_cpaB"/>
    <property type="match status" value="1"/>
</dbReference>
<dbReference type="InterPro" id="IPR031571">
    <property type="entry name" value="RcpC_dom"/>
</dbReference>
<keyword evidence="1" id="KW-1133">Transmembrane helix</keyword>
<dbReference type="Pfam" id="PF08666">
    <property type="entry name" value="SAF"/>
    <property type="match status" value="1"/>
</dbReference>
<proteinExistence type="predicted"/>
<dbReference type="KEGG" id="pft:JBW_01477"/>
<evidence type="ECO:0000259" key="2">
    <source>
        <dbReference type="SMART" id="SM00858"/>
    </source>
</evidence>
<dbReference type="EMBL" id="CP010978">
    <property type="protein sequence ID" value="AJQ26827.1"/>
    <property type="molecule type" value="Genomic_DNA"/>
</dbReference>
<reference evidence="3 4" key="1">
    <citation type="journal article" date="2015" name="Genome Announc.">
        <title>Complete Genome Sequence of Pelosinus fermentans JBW45, a Member of a Remarkably Competitive Group of Negativicutes in the Firmicutes Phylum.</title>
        <authorList>
            <person name="De Leon K.B."/>
            <person name="Utturkar S.M."/>
            <person name="Camilleri L.B."/>
            <person name="Elias D.A."/>
            <person name="Arkin A.P."/>
            <person name="Fields M.W."/>
            <person name="Brown S.D."/>
            <person name="Wall J.D."/>
        </authorList>
    </citation>
    <scope>NUCLEOTIDE SEQUENCE [LARGE SCALE GENOMIC DNA]</scope>
    <source>
        <strain evidence="3 4">JBW45</strain>
    </source>
</reference>
<organism evidence="3 4">
    <name type="scientific">Pelosinus fermentans JBW45</name>
    <dbReference type="NCBI Taxonomy" id="1192197"/>
    <lineage>
        <taxon>Bacteria</taxon>
        <taxon>Bacillati</taxon>
        <taxon>Bacillota</taxon>
        <taxon>Negativicutes</taxon>
        <taxon>Selenomonadales</taxon>
        <taxon>Sporomusaceae</taxon>
        <taxon>Pelosinus</taxon>
    </lineage>
</organism>
<gene>
    <name evidence="3" type="ORF">JBW_01477</name>
</gene>
<dbReference type="Gene3D" id="3.90.1210.10">
    <property type="entry name" value="Antifreeze-like/N-acetylneuraminic acid synthase C-terminal domain"/>
    <property type="match status" value="1"/>
</dbReference>
<feature type="domain" description="SAF" evidence="2">
    <location>
        <begin position="53"/>
        <end position="115"/>
    </location>
</feature>
<keyword evidence="1" id="KW-0472">Membrane</keyword>
<dbReference type="InterPro" id="IPR013974">
    <property type="entry name" value="SAF"/>
</dbReference>
<dbReference type="STRING" id="1192197.JBW_01477"/>
<dbReference type="Pfam" id="PF16976">
    <property type="entry name" value="RcpC"/>
    <property type="match status" value="1"/>
</dbReference>
<dbReference type="AlphaFoldDB" id="I8TQD6"/>
<dbReference type="OrthoDB" id="163768at2"/>